<dbReference type="PROSITE" id="PS01186">
    <property type="entry name" value="EGF_2"/>
    <property type="match status" value="2"/>
</dbReference>
<dbReference type="SMART" id="SM00181">
    <property type="entry name" value="EGF"/>
    <property type="match status" value="6"/>
</dbReference>
<sequence length="445" mass="47878">MIWPVRSLNEQKYFLGSIRKAPQEVIQIRKRRLMQSHLNDFLLASSLTCVLITSWTTDVDCPARSSCRPDGCNGYVCLCSRGYVYDRRSATCEKGSPVGESCAGGEKCLSVMAICQRDVCQCQVFFRYVEEFQKCSFPSGNVVGERCNTKDNCSDPNSDCIKGFCACAEGYRLKTDEEYWVDPMNPKECVMFNSSLTLCKGKLVTPNPPADLIPAGEPCTGPNQCVSQAYCTANISGVCTCDSEHYNDKGKCGDRRVAGSTCFGTGQCVVNSECSSTMGGTCDCRSGYYESGGICVEAIWPTKPCTAYGQCVDNAECGVGTSNVCDCNEGFFANVSMCHEVIPPGLPCSGAGQCVTQAQCLDGVCRCDEGFYSFRSPPAPGSRAAPLMSVCPAPSACEWQLPSNVPVTLATFESPIDCANVAPTFSASAFSLPKEPTLSVILIFT</sequence>
<gene>
    <name evidence="2" type="ORF">CUNI_LOCUS10226</name>
</gene>
<dbReference type="AlphaFoldDB" id="A0A8S3Z8X5"/>
<proteinExistence type="predicted"/>
<evidence type="ECO:0000313" key="2">
    <source>
        <dbReference type="EMBL" id="CAG5124668.1"/>
    </source>
</evidence>
<accession>A0A8S3Z8X5</accession>
<feature type="domain" description="EGF-like" evidence="1">
    <location>
        <begin position="282"/>
        <end position="295"/>
    </location>
</feature>
<reference evidence="2" key="1">
    <citation type="submission" date="2021-04" db="EMBL/GenBank/DDBJ databases">
        <authorList>
            <consortium name="Molecular Ecology Group"/>
        </authorList>
    </citation>
    <scope>NUCLEOTIDE SEQUENCE</scope>
</reference>
<dbReference type="Pfam" id="PF01683">
    <property type="entry name" value="EB"/>
    <property type="match status" value="2"/>
</dbReference>
<dbReference type="InterPro" id="IPR006149">
    <property type="entry name" value="EB_dom"/>
</dbReference>
<evidence type="ECO:0000313" key="3">
    <source>
        <dbReference type="Proteomes" id="UP000678393"/>
    </source>
</evidence>
<keyword evidence="3" id="KW-1185">Reference proteome</keyword>
<name>A0A8S3Z8X5_9EUPU</name>
<protein>
    <recommendedName>
        <fullName evidence="1">EGF-like domain-containing protein</fullName>
    </recommendedName>
</protein>
<dbReference type="EMBL" id="CAJHNH020001835">
    <property type="protein sequence ID" value="CAG5124668.1"/>
    <property type="molecule type" value="Genomic_DNA"/>
</dbReference>
<feature type="domain" description="EGF-like" evidence="1">
    <location>
        <begin position="325"/>
        <end position="338"/>
    </location>
</feature>
<dbReference type="InterPro" id="IPR000742">
    <property type="entry name" value="EGF"/>
</dbReference>
<comment type="caution">
    <text evidence="2">The sequence shown here is derived from an EMBL/GenBank/DDBJ whole genome shotgun (WGS) entry which is preliminary data.</text>
</comment>
<dbReference type="PANTHER" id="PTHR39069:SF8">
    <property type="entry name" value="FI17111P1"/>
    <property type="match status" value="1"/>
</dbReference>
<dbReference type="OrthoDB" id="6129273at2759"/>
<dbReference type="PANTHER" id="PTHR39069">
    <property type="entry name" value="ECDYSONE-INDUCIBLE GENE E1, ISOFORM A"/>
    <property type="match status" value="1"/>
</dbReference>
<evidence type="ECO:0000259" key="1">
    <source>
        <dbReference type="PROSITE" id="PS01186"/>
    </source>
</evidence>
<organism evidence="2 3">
    <name type="scientific">Candidula unifasciata</name>
    <dbReference type="NCBI Taxonomy" id="100452"/>
    <lineage>
        <taxon>Eukaryota</taxon>
        <taxon>Metazoa</taxon>
        <taxon>Spiralia</taxon>
        <taxon>Lophotrochozoa</taxon>
        <taxon>Mollusca</taxon>
        <taxon>Gastropoda</taxon>
        <taxon>Heterobranchia</taxon>
        <taxon>Euthyneura</taxon>
        <taxon>Panpulmonata</taxon>
        <taxon>Eupulmonata</taxon>
        <taxon>Stylommatophora</taxon>
        <taxon>Helicina</taxon>
        <taxon>Helicoidea</taxon>
        <taxon>Geomitridae</taxon>
        <taxon>Candidula</taxon>
    </lineage>
</organism>
<dbReference type="Proteomes" id="UP000678393">
    <property type="component" value="Unassembled WGS sequence"/>
</dbReference>